<dbReference type="Gene3D" id="3.40.190.10">
    <property type="entry name" value="Periplasmic binding protein-like II"/>
    <property type="match status" value="2"/>
</dbReference>
<feature type="binding site" evidence="6">
    <location>
        <position position="33"/>
    </location>
    <ligand>
        <name>molybdate</name>
        <dbReference type="ChEBI" id="CHEBI:36264"/>
    </ligand>
</feature>
<dbReference type="STRING" id="91360.SAMN05660330_00557"/>
<dbReference type="OrthoDB" id="9785015at2"/>
<evidence type="ECO:0000256" key="3">
    <source>
        <dbReference type="ARBA" id="ARBA00022723"/>
    </source>
</evidence>
<gene>
    <name evidence="8" type="ORF">SAMN05660330_00557</name>
</gene>
<feature type="binding site" evidence="6">
    <location>
        <position position="61"/>
    </location>
    <ligand>
        <name>molybdate</name>
        <dbReference type="ChEBI" id="CHEBI:36264"/>
    </ligand>
</feature>
<evidence type="ECO:0000256" key="1">
    <source>
        <dbReference type="ARBA" id="ARBA00009175"/>
    </source>
</evidence>
<dbReference type="NCBIfam" id="TIGR01256">
    <property type="entry name" value="modA"/>
    <property type="match status" value="1"/>
</dbReference>
<protein>
    <submittedName>
        <fullName evidence="8">Molybdate transport system substrate-binding protein</fullName>
    </submittedName>
</protein>
<dbReference type="PANTHER" id="PTHR30632">
    <property type="entry name" value="MOLYBDATE-BINDING PERIPLASMIC PROTEIN"/>
    <property type="match status" value="1"/>
</dbReference>
<keyword evidence="3 6" id="KW-0479">Metal-binding</keyword>
<dbReference type="PANTHER" id="PTHR30632:SF0">
    <property type="entry name" value="SULFATE-BINDING PROTEIN"/>
    <property type="match status" value="1"/>
</dbReference>
<dbReference type="InterPro" id="IPR050682">
    <property type="entry name" value="ModA/WtpA"/>
</dbReference>
<evidence type="ECO:0000313" key="8">
    <source>
        <dbReference type="EMBL" id="SDO57025.1"/>
    </source>
</evidence>
<sequence length="251" mass="27375">MKKIKILLCILALSLWCHGFAYGESLYVSVAASMTDAFKEIISAYPGDDPDDRILPNFASSGSLAKQIAQGAPADLYVSANPKWMRFLADNHMIDEATRRIFAFNKLVFVGRSGGGVSQLAQLTSLEKIAIGTPQSVPAGQYAKQAMEGAGIYQPLKRDRKLVMAKDVRQALLYADRGEVDGAFVYRTDALLAQNAAVLFTVPDELYDRVSYPLALTVSGSKKALAVSFYEFIGSPQVSQILSKYGFEPAR</sequence>
<feature type="binding site" evidence="6">
    <location>
        <position position="168"/>
    </location>
    <ligand>
        <name>molybdate</name>
        <dbReference type="ChEBI" id="CHEBI:36264"/>
    </ligand>
</feature>
<dbReference type="Proteomes" id="UP000199073">
    <property type="component" value="Unassembled WGS sequence"/>
</dbReference>
<keyword evidence="4 7" id="KW-0732">Signal</keyword>
<evidence type="ECO:0000256" key="7">
    <source>
        <dbReference type="SAM" id="SignalP"/>
    </source>
</evidence>
<feature type="signal peptide" evidence="7">
    <location>
        <begin position="1"/>
        <end position="23"/>
    </location>
</feature>
<dbReference type="Pfam" id="PF13531">
    <property type="entry name" value="SBP_bac_11"/>
    <property type="match status" value="1"/>
</dbReference>
<comment type="similarity">
    <text evidence="1">Belongs to the bacterial solute-binding protein ModA family.</text>
</comment>
<evidence type="ECO:0000256" key="2">
    <source>
        <dbReference type="ARBA" id="ARBA00022505"/>
    </source>
</evidence>
<dbReference type="GO" id="GO:0046872">
    <property type="term" value="F:metal ion binding"/>
    <property type="evidence" value="ECO:0007669"/>
    <property type="project" value="UniProtKB-KW"/>
</dbReference>
<comment type="subunit">
    <text evidence="5">The complex is composed of two ATP-binding proteins (ModC), two transmembrane proteins (ModB) and a solute-binding protein (ModA).</text>
</comment>
<dbReference type="InterPro" id="IPR005950">
    <property type="entry name" value="ModA"/>
</dbReference>
<dbReference type="CDD" id="cd00993">
    <property type="entry name" value="PBP2_ModA_like"/>
    <property type="match status" value="1"/>
</dbReference>
<dbReference type="SUPFAM" id="SSF53850">
    <property type="entry name" value="Periplasmic binding protein-like II"/>
    <property type="match status" value="1"/>
</dbReference>
<dbReference type="AlphaFoldDB" id="A0A1H0KMC8"/>
<dbReference type="EMBL" id="FNJI01000003">
    <property type="protein sequence ID" value="SDO57025.1"/>
    <property type="molecule type" value="Genomic_DNA"/>
</dbReference>
<dbReference type="FunFam" id="3.40.190.10:FF:000035">
    <property type="entry name" value="Molybdate ABC transporter substrate-binding protein"/>
    <property type="match status" value="1"/>
</dbReference>
<evidence type="ECO:0000256" key="6">
    <source>
        <dbReference type="PIRSR" id="PIRSR004846-1"/>
    </source>
</evidence>
<feature type="chain" id="PRO_5011707601" evidence="7">
    <location>
        <begin position="24"/>
        <end position="251"/>
    </location>
</feature>
<dbReference type="GO" id="GO:1901359">
    <property type="term" value="F:tungstate binding"/>
    <property type="evidence" value="ECO:0007669"/>
    <property type="project" value="UniProtKB-ARBA"/>
</dbReference>
<evidence type="ECO:0000256" key="4">
    <source>
        <dbReference type="ARBA" id="ARBA00022729"/>
    </source>
</evidence>
<keyword evidence="9" id="KW-1185">Reference proteome</keyword>
<dbReference type="GO" id="GO:0030973">
    <property type="term" value="F:molybdate ion binding"/>
    <property type="evidence" value="ECO:0007669"/>
    <property type="project" value="UniProtKB-ARBA"/>
</dbReference>
<evidence type="ECO:0000256" key="5">
    <source>
        <dbReference type="ARBA" id="ARBA00062515"/>
    </source>
</evidence>
<organism evidence="8 9">
    <name type="scientific">Desulforhopalus singaporensis</name>
    <dbReference type="NCBI Taxonomy" id="91360"/>
    <lineage>
        <taxon>Bacteria</taxon>
        <taxon>Pseudomonadati</taxon>
        <taxon>Thermodesulfobacteriota</taxon>
        <taxon>Desulfobulbia</taxon>
        <taxon>Desulfobulbales</taxon>
        <taxon>Desulfocapsaceae</taxon>
        <taxon>Desulforhopalus</taxon>
    </lineage>
</organism>
<dbReference type="RefSeq" id="WP_092219551.1">
    <property type="nucleotide sequence ID" value="NZ_FNJI01000003.1"/>
</dbReference>
<accession>A0A1H0KMC8</accession>
<keyword evidence="2 6" id="KW-0500">Molybdenum</keyword>
<evidence type="ECO:0000313" key="9">
    <source>
        <dbReference type="Proteomes" id="UP000199073"/>
    </source>
</evidence>
<proteinExistence type="inferred from homology"/>
<feature type="binding site" evidence="6">
    <location>
        <position position="139"/>
    </location>
    <ligand>
        <name>molybdate</name>
        <dbReference type="ChEBI" id="CHEBI:36264"/>
    </ligand>
</feature>
<dbReference type="PIRSF" id="PIRSF004846">
    <property type="entry name" value="ModA"/>
    <property type="match status" value="1"/>
</dbReference>
<feature type="binding site" evidence="6">
    <location>
        <position position="186"/>
    </location>
    <ligand>
        <name>molybdate</name>
        <dbReference type="ChEBI" id="CHEBI:36264"/>
    </ligand>
</feature>
<dbReference type="GO" id="GO:0015689">
    <property type="term" value="P:molybdate ion transport"/>
    <property type="evidence" value="ECO:0007669"/>
    <property type="project" value="InterPro"/>
</dbReference>
<reference evidence="8 9" key="1">
    <citation type="submission" date="2016-10" db="EMBL/GenBank/DDBJ databases">
        <authorList>
            <person name="de Groot N.N."/>
        </authorList>
    </citation>
    <scope>NUCLEOTIDE SEQUENCE [LARGE SCALE GENOMIC DNA]</scope>
    <source>
        <strain evidence="8 9">DSM 12130</strain>
    </source>
</reference>
<name>A0A1H0KMC8_9BACT</name>